<evidence type="ECO:0000256" key="2">
    <source>
        <dbReference type="ARBA" id="ARBA00023180"/>
    </source>
</evidence>
<organism evidence="4 5">
    <name type="scientific">Candidatus Roizmanbacteria bacterium CG22_combo_CG10-13_8_21_14_all_35_9</name>
    <dbReference type="NCBI Taxonomy" id="1974861"/>
    <lineage>
        <taxon>Bacteria</taxon>
        <taxon>Candidatus Roizmaniibacteriota</taxon>
    </lineage>
</organism>
<feature type="domain" description="Sulfotransferase" evidence="3">
    <location>
        <begin position="29"/>
        <end position="232"/>
    </location>
</feature>
<dbReference type="AlphaFoldDB" id="A0A2H0BZ86"/>
<gene>
    <name evidence="4" type="ORF">COW98_00900</name>
</gene>
<dbReference type="InterPro" id="IPR037359">
    <property type="entry name" value="NST/OST"/>
</dbReference>
<dbReference type="GO" id="GO:0008146">
    <property type="term" value="F:sulfotransferase activity"/>
    <property type="evidence" value="ECO:0007669"/>
    <property type="project" value="InterPro"/>
</dbReference>
<evidence type="ECO:0000259" key="3">
    <source>
        <dbReference type="Pfam" id="PF00685"/>
    </source>
</evidence>
<accession>A0A2H0BZ86</accession>
<evidence type="ECO:0000313" key="5">
    <source>
        <dbReference type="Proteomes" id="UP000231021"/>
    </source>
</evidence>
<dbReference type="PANTHER" id="PTHR10605">
    <property type="entry name" value="HEPARAN SULFATE SULFOTRANSFERASE"/>
    <property type="match status" value="1"/>
</dbReference>
<keyword evidence="2" id="KW-0325">Glycoprotein</keyword>
<name>A0A2H0BZ86_9BACT</name>
<protein>
    <recommendedName>
        <fullName evidence="3">Sulfotransferase domain-containing protein</fullName>
    </recommendedName>
</protein>
<dbReference type="Gene3D" id="3.40.50.300">
    <property type="entry name" value="P-loop containing nucleotide triphosphate hydrolases"/>
    <property type="match status" value="1"/>
</dbReference>
<proteinExistence type="predicted"/>
<sequence>MQLIKTEIAEISNNIKILFRILLGKGKLPDFLVIGSQKCGTTYLWGILRQHPEIEMAPHYLRIKRKKNPVWIDKKEIGFFWDKRIFKKGVLWYKSLFNKNDKLQGEANPSYYAATEFHERMYKIIPNAKLILLIRNPVNRAFSAFNHMVRTKRNWPGYDISKNFSENINKDIQLGLKCEDILNYGFYIKYIKNLLKYYPKNRLLIIVTEHMRKNPEKTHQTICDFLGVKKVNLNRRIHVSTYLEPLNKEIEKELYDFYEPYNKELYKFLGYEIKEWEAHEK</sequence>
<keyword evidence="1" id="KW-0808">Transferase</keyword>
<dbReference type="Proteomes" id="UP000231021">
    <property type="component" value="Unassembled WGS sequence"/>
</dbReference>
<dbReference type="Pfam" id="PF00685">
    <property type="entry name" value="Sulfotransfer_1"/>
    <property type="match status" value="1"/>
</dbReference>
<dbReference type="SUPFAM" id="SSF52540">
    <property type="entry name" value="P-loop containing nucleoside triphosphate hydrolases"/>
    <property type="match status" value="1"/>
</dbReference>
<dbReference type="InterPro" id="IPR000863">
    <property type="entry name" value="Sulfotransferase_dom"/>
</dbReference>
<dbReference type="EMBL" id="PCTB01000022">
    <property type="protein sequence ID" value="PIP63015.1"/>
    <property type="molecule type" value="Genomic_DNA"/>
</dbReference>
<evidence type="ECO:0000313" key="4">
    <source>
        <dbReference type="EMBL" id="PIP63015.1"/>
    </source>
</evidence>
<dbReference type="InterPro" id="IPR027417">
    <property type="entry name" value="P-loop_NTPase"/>
</dbReference>
<comment type="caution">
    <text evidence="4">The sequence shown here is derived from an EMBL/GenBank/DDBJ whole genome shotgun (WGS) entry which is preliminary data.</text>
</comment>
<reference evidence="4 5" key="1">
    <citation type="submission" date="2017-09" db="EMBL/GenBank/DDBJ databases">
        <title>Depth-based differentiation of microbial function through sediment-hosted aquifers and enrichment of novel symbionts in the deep terrestrial subsurface.</title>
        <authorList>
            <person name="Probst A.J."/>
            <person name="Ladd B."/>
            <person name="Jarett J.K."/>
            <person name="Geller-Mcgrath D.E."/>
            <person name="Sieber C.M."/>
            <person name="Emerson J.B."/>
            <person name="Anantharaman K."/>
            <person name="Thomas B.C."/>
            <person name="Malmstrom R."/>
            <person name="Stieglmeier M."/>
            <person name="Klingl A."/>
            <person name="Woyke T."/>
            <person name="Ryan C.M."/>
            <person name="Banfield J.F."/>
        </authorList>
    </citation>
    <scope>NUCLEOTIDE SEQUENCE [LARGE SCALE GENOMIC DNA]</scope>
    <source>
        <strain evidence="4">CG22_combo_CG10-13_8_21_14_all_35_9</strain>
    </source>
</reference>
<dbReference type="PANTHER" id="PTHR10605:SF56">
    <property type="entry name" value="BIFUNCTIONAL HEPARAN SULFATE N-DEACETYLASE_N-SULFOTRANSFERASE"/>
    <property type="match status" value="1"/>
</dbReference>
<evidence type="ECO:0000256" key="1">
    <source>
        <dbReference type="ARBA" id="ARBA00022679"/>
    </source>
</evidence>